<dbReference type="SMART" id="SM00320">
    <property type="entry name" value="WD40"/>
    <property type="match status" value="6"/>
</dbReference>
<feature type="non-terminal residue" evidence="8">
    <location>
        <position position="1"/>
    </location>
</feature>
<evidence type="ECO:0000313" key="9">
    <source>
        <dbReference type="Proteomes" id="UP000554482"/>
    </source>
</evidence>
<dbReference type="EMBL" id="JABWDY010036709">
    <property type="protein sequence ID" value="KAF5180996.1"/>
    <property type="molecule type" value="Genomic_DNA"/>
</dbReference>
<evidence type="ECO:0000256" key="5">
    <source>
        <dbReference type="PROSITE-ProRule" id="PRU00221"/>
    </source>
</evidence>
<dbReference type="PANTHER" id="PTHR19854">
    <property type="entry name" value="TRANSDUCIN BETA-LIKE 3"/>
    <property type="match status" value="1"/>
</dbReference>
<reference evidence="8 9" key="1">
    <citation type="submission" date="2020-06" db="EMBL/GenBank/DDBJ databases">
        <title>Transcriptomic and genomic resources for Thalictrum thalictroides and T. hernandezii: Facilitating candidate gene discovery in an emerging model plant lineage.</title>
        <authorList>
            <person name="Arias T."/>
            <person name="Riano-Pachon D.M."/>
            <person name="Di Stilio V.S."/>
        </authorList>
    </citation>
    <scope>NUCLEOTIDE SEQUENCE [LARGE SCALE GENOMIC DNA]</scope>
    <source>
        <strain evidence="9">cv. WT478/WT964</strain>
        <tissue evidence="8">Leaves</tissue>
    </source>
</reference>
<feature type="repeat" description="WD" evidence="5">
    <location>
        <begin position="109"/>
        <end position="144"/>
    </location>
</feature>
<dbReference type="Pfam" id="PF08625">
    <property type="entry name" value="Utp13"/>
    <property type="match status" value="1"/>
</dbReference>
<feature type="region of interest" description="Disordered" evidence="6">
    <location>
        <begin position="483"/>
        <end position="513"/>
    </location>
</feature>
<dbReference type="GO" id="GO:0032040">
    <property type="term" value="C:small-subunit processome"/>
    <property type="evidence" value="ECO:0007669"/>
    <property type="project" value="InterPro"/>
</dbReference>
<dbReference type="PRINTS" id="PR00320">
    <property type="entry name" value="GPROTEINBRPT"/>
</dbReference>
<dbReference type="InterPro" id="IPR001680">
    <property type="entry name" value="WD40_rpt"/>
</dbReference>
<gene>
    <name evidence="8" type="ORF">FRX31_029417</name>
</gene>
<dbReference type="PROSITE" id="PS50082">
    <property type="entry name" value="WD_REPEATS_2"/>
    <property type="match status" value="3"/>
</dbReference>
<dbReference type="CDD" id="cd00200">
    <property type="entry name" value="WD40"/>
    <property type="match status" value="1"/>
</dbReference>
<keyword evidence="2 5" id="KW-0853">WD repeat</keyword>
<evidence type="ECO:0000313" key="8">
    <source>
        <dbReference type="EMBL" id="KAF5180996.1"/>
    </source>
</evidence>
<accession>A0A7J6V7J8</accession>
<dbReference type="GO" id="GO:0000480">
    <property type="term" value="P:endonucleolytic cleavage in 5'-ETS of tricistronic rRNA transcript (SSU-rRNA, 5.8S rRNA, LSU-rRNA)"/>
    <property type="evidence" value="ECO:0007669"/>
    <property type="project" value="TreeGrafter"/>
</dbReference>
<dbReference type="SUPFAM" id="SSF50978">
    <property type="entry name" value="WD40 repeat-like"/>
    <property type="match status" value="1"/>
</dbReference>
<keyword evidence="9" id="KW-1185">Reference proteome</keyword>
<dbReference type="Proteomes" id="UP000554482">
    <property type="component" value="Unassembled WGS sequence"/>
</dbReference>
<dbReference type="Pfam" id="PF00400">
    <property type="entry name" value="WD40"/>
    <property type="match status" value="4"/>
</dbReference>
<comment type="subcellular location">
    <subcellularLocation>
        <location evidence="1">Nucleus</location>
        <location evidence="1">Nucleolus</location>
    </subcellularLocation>
</comment>
<protein>
    <submittedName>
        <fullName evidence="8">Transducin beta-like protein</fullName>
    </submittedName>
</protein>
<feature type="repeat" description="WD" evidence="5">
    <location>
        <begin position="154"/>
        <end position="189"/>
    </location>
</feature>
<feature type="repeat" description="WD" evidence="5">
    <location>
        <begin position="243"/>
        <end position="274"/>
    </location>
</feature>
<dbReference type="InterPro" id="IPR015943">
    <property type="entry name" value="WD40/YVTN_repeat-like_dom_sf"/>
</dbReference>
<evidence type="ECO:0000256" key="4">
    <source>
        <dbReference type="ARBA" id="ARBA00023242"/>
    </source>
</evidence>
<dbReference type="PROSITE" id="PS50294">
    <property type="entry name" value="WD_REPEATS_REGION"/>
    <property type="match status" value="3"/>
</dbReference>
<dbReference type="GO" id="GO:0000472">
    <property type="term" value="P:endonucleolytic cleavage to generate mature 5'-end of SSU-rRNA from (SSU-rRNA, 5.8S rRNA, LSU-rRNA)"/>
    <property type="evidence" value="ECO:0007669"/>
    <property type="project" value="TreeGrafter"/>
</dbReference>
<dbReference type="Gene3D" id="2.130.10.10">
    <property type="entry name" value="YVTN repeat-like/Quinoprotein amine dehydrogenase"/>
    <property type="match status" value="3"/>
</dbReference>
<dbReference type="GO" id="GO:0030686">
    <property type="term" value="C:90S preribosome"/>
    <property type="evidence" value="ECO:0007669"/>
    <property type="project" value="TreeGrafter"/>
</dbReference>
<sequence>GACPFEQKASDATVTDKDDAKKGFTLAVMLPLDQGLLCVTSDEQFLFYSPIQSLENTFELMLRKRLVGNSEEIVDMMLLGDEEQFLAVATKVEQVQVYDLASMSCSYVLAGHTATVLSLDTCVSTSGRTLLVTGSKDNNVRLWDQEGHCWIGVGTGHLGDVEAVAFSKKKRNIIVSGSSDHTLKVWSLDGLMEDGKLPINLKSKAVVAAHDKDINSVAFAPNDSYDRTACVWRLPDLVSIVVLRGHKKGIWSVEFSPIDQCVITASDDKTIKLWPISDDADCLVKLWAVRANECIATYDQHEHKVWALAVGKKTEMLATGGGDTVSLWHDSTGADKEEEFRREEEGVLKGQELENAVSDADYARAIRFAFELCRPHKLFNIFSDLCRKVHADDQVDKALRTLQKEEIHLLFETRNRNSVILLNLCFSGFSTSFLRCWKLRLIRSTLLLDYTLSAMSVIEPESEVQASKEISLLQHEEVYKPGVDDVSQNLEASTEDSLGDDKREEIVKEKEIR</sequence>
<organism evidence="8 9">
    <name type="scientific">Thalictrum thalictroides</name>
    <name type="common">Rue-anemone</name>
    <name type="synonym">Anemone thalictroides</name>
    <dbReference type="NCBI Taxonomy" id="46969"/>
    <lineage>
        <taxon>Eukaryota</taxon>
        <taxon>Viridiplantae</taxon>
        <taxon>Streptophyta</taxon>
        <taxon>Embryophyta</taxon>
        <taxon>Tracheophyta</taxon>
        <taxon>Spermatophyta</taxon>
        <taxon>Magnoliopsida</taxon>
        <taxon>Ranunculales</taxon>
        <taxon>Ranunculaceae</taxon>
        <taxon>Thalictroideae</taxon>
        <taxon>Thalictrum</taxon>
    </lineage>
</organism>
<keyword evidence="3" id="KW-0677">Repeat</keyword>
<dbReference type="OrthoDB" id="5414888at2759"/>
<evidence type="ECO:0000256" key="2">
    <source>
        <dbReference type="ARBA" id="ARBA00022574"/>
    </source>
</evidence>
<feature type="compositionally biased region" description="Basic and acidic residues" evidence="6">
    <location>
        <begin position="499"/>
        <end position="513"/>
    </location>
</feature>
<dbReference type="AlphaFoldDB" id="A0A7J6V7J8"/>
<dbReference type="InterPro" id="IPR020472">
    <property type="entry name" value="WD40_PAC1"/>
</dbReference>
<keyword evidence="4" id="KW-0539">Nucleus</keyword>
<proteinExistence type="predicted"/>
<evidence type="ECO:0000256" key="6">
    <source>
        <dbReference type="SAM" id="MobiDB-lite"/>
    </source>
</evidence>
<dbReference type="InterPro" id="IPR013934">
    <property type="entry name" value="Utp13_C"/>
</dbReference>
<dbReference type="GO" id="GO:0034511">
    <property type="term" value="F:U3 snoRNA binding"/>
    <property type="evidence" value="ECO:0007669"/>
    <property type="project" value="TreeGrafter"/>
</dbReference>
<evidence type="ECO:0000256" key="3">
    <source>
        <dbReference type="ARBA" id="ARBA00022737"/>
    </source>
</evidence>
<name>A0A7J6V7J8_THATH</name>
<dbReference type="FunFam" id="2.130.10.10:FF:000794">
    <property type="entry name" value="Transducin family protein / WD-40 repeat family protein"/>
    <property type="match status" value="1"/>
</dbReference>
<feature type="domain" description="U3 small nucleolar RNA-associated protein 13 C-terminal" evidence="7">
    <location>
        <begin position="351"/>
        <end position="412"/>
    </location>
</feature>
<dbReference type="InterPro" id="IPR036322">
    <property type="entry name" value="WD40_repeat_dom_sf"/>
</dbReference>
<comment type="caution">
    <text evidence="8">The sequence shown here is derived from an EMBL/GenBank/DDBJ whole genome shotgun (WGS) entry which is preliminary data.</text>
</comment>
<evidence type="ECO:0000259" key="7">
    <source>
        <dbReference type="Pfam" id="PF08625"/>
    </source>
</evidence>
<dbReference type="PANTHER" id="PTHR19854:SF15">
    <property type="entry name" value="TRANSDUCIN BETA-LIKE PROTEIN 3"/>
    <property type="match status" value="1"/>
</dbReference>
<evidence type="ECO:0000256" key="1">
    <source>
        <dbReference type="ARBA" id="ARBA00004604"/>
    </source>
</evidence>